<dbReference type="CDD" id="cd11304">
    <property type="entry name" value="Cadherin_repeat"/>
    <property type="match status" value="1"/>
</dbReference>
<dbReference type="InterPro" id="IPR038081">
    <property type="entry name" value="CalX-like_sf"/>
</dbReference>
<dbReference type="SUPFAM" id="SSF49313">
    <property type="entry name" value="Cadherin-like"/>
    <property type="match status" value="1"/>
</dbReference>
<evidence type="ECO:0000259" key="5">
    <source>
        <dbReference type="PROSITE" id="PS51829"/>
    </source>
</evidence>
<dbReference type="PROSITE" id="PS51829">
    <property type="entry name" value="P_HOMO_B"/>
    <property type="match status" value="1"/>
</dbReference>
<feature type="compositionally biased region" description="Pro residues" evidence="3">
    <location>
        <begin position="2987"/>
        <end position="3004"/>
    </location>
</feature>
<feature type="region of interest" description="Disordered" evidence="3">
    <location>
        <begin position="2987"/>
        <end position="3011"/>
    </location>
</feature>
<keyword evidence="2" id="KW-0378">Hydrolase</keyword>
<name>A0ABN1I1T9_9GAMM</name>
<evidence type="ECO:0000256" key="1">
    <source>
        <dbReference type="ARBA" id="ARBA00022670"/>
    </source>
</evidence>
<dbReference type="InterPro" id="IPR013783">
    <property type="entry name" value="Ig-like_fold"/>
</dbReference>
<feature type="region of interest" description="Disordered" evidence="3">
    <location>
        <begin position="1966"/>
        <end position="2006"/>
    </location>
</feature>
<dbReference type="Gene3D" id="2.60.40.2030">
    <property type="match status" value="1"/>
</dbReference>
<feature type="region of interest" description="Disordered" evidence="3">
    <location>
        <begin position="531"/>
        <end position="550"/>
    </location>
</feature>
<evidence type="ECO:0000259" key="4">
    <source>
        <dbReference type="PROSITE" id="PS50268"/>
    </source>
</evidence>
<evidence type="ECO:0000313" key="7">
    <source>
        <dbReference type="Proteomes" id="UP001499915"/>
    </source>
</evidence>
<dbReference type="InterPro" id="IPR002126">
    <property type="entry name" value="Cadherin-like_dom"/>
</dbReference>
<keyword evidence="1" id="KW-0645">Protease</keyword>
<dbReference type="Pfam" id="PF17803">
    <property type="entry name" value="Cadherin_4"/>
    <property type="match status" value="3"/>
</dbReference>
<dbReference type="PROSITE" id="PS50268">
    <property type="entry name" value="CADHERIN_2"/>
    <property type="match status" value="1"/>
</dbReference>
<dbReference type="SMART" id="SM00736">
    <property type="entry name" value="CADG"/>
    <property type="match status" value="1"/>
</dbReference>
<reference evidence="6 7" key="1">
    <citation type="journal article" date="2019" name="Int. J. Syst. Evol. Microbiol.">
        <title>The Global Catalogue of Microorganisms (GCM) 10K type strain sequencing project: providing services to taxonomists for standard genome sequencing and annotation.</title>
        <authorList>
            <consortium name="The Broad Institute Genomics Platform"/>
            <consortium name="The Broad Institute Genome Sequencing Center for Infectious Disease"/>
            <person name="Wu L."/>
            <person name="Ma J."/>
        </authorList>
    </citation>
    <scope>NUCLEOTIDE SEQUENCE [LARGE SCALE GENOMIC DNA]</scope>
    <source>
        <strain evidence="6 7">JCM 15134</strain>
    </source>
</reference>
<dbReference type="InterPro" id="IPR008979">
    <property type="entry name" value="Galactose-bd-like_sf"/>
</dbReference>
<dbReference type="InterPro" id="IPR010221">
    <property type="entry name" value="VCBS_dom"/>
</dbReference>
<feature type="region of interest" description="Disordered" evidence="3">
    <location>
        <begin position="2785"/>
        <end position="2849"/>
    </location>
</feature>
<evidence type="ECO:0000313" key="6">
    <source>
        <dbReference type="EMBL" id="GAA0682052.1"/>
    </source>
</evidence>
<dbReference type="InterPro" id="IPR015919">
    <property type="entry name" value="Cadherin-like_sf"/>
</dbReference>
<evidence type="ECO:0000256" key="2">
    <source>
        <dbReference type="ARBA" id="ARBA00022801"/>
    </source>
</evidence>
<protein>
    <recommendedName>
        <fullName evidence="8">VCBS repeat-containing protein</fullName>
    </recommendedName>
</protein>
<gene>
    <name evidence="6" type="ORF">GCM10009104_03560</name>
</gene>
<sequence length="3176" mass="327460">MSTLDNKPGAVLPNLMQLEQRLMFDGAAVEASIDTLADHADDHQVVEAADDMFSLAVAHGQTQQATEQAQQQIKDYLENASAEELFQLFNGGKDTLDAQWLQSMEALRQSILSGEYQVRVEFLDNETIKGGLGAFAAEGKDGEPTIYLNRDWVEGVAGEQDIVKVLVEELGHSIDSLVNAGGDTAGDEGEAFAAAVAGTDQDGVISTDASATLDIDGEAVEVEFATYDFQTAYEIVVDIESDGEVQDWIPDENFEYAIDKESNTHNFIYTADGLGSVTVIDDTDSRYFSGNDVSAIGINIGGETYFGWISRPIKVQGEVKGFYFWTDTEFVDFATAQADGNQDGDSNTVDNRGFILAVDKAYFDSLGFVSRTGVTSDTYKVIGSSSDRVDNALNALIDSNTPPVAGDVTPVTSPATTVAIEQGYGVAGQNPEGNVLDFASDADNDTLSVISVGPGNGAVQTAVGDTSVVLNGQYGTLTLNADGTYTYVLNNALPEVDALNVGDQLSEQFTFTISDGKGETDSAILTIRIDGRNDAPTANPDYNQAKESTTIGGSGFDYTGYSASGNVTTNDTDVDDSEIDRTISGLELTGEATAGSYSGSGSSTTLTFTTSTNINSVSPGASTYVFWDHDQDTASGTTAVALAAFDGTNYNLISALGKADGLVANTTDFTLSGTPTHYWNSATSQWVAFTDVASQLQGYFEFGSANGNEAANSAKGGELVVDGASVDVAIDIASYSGHIREGMEVSATNLPAGTTVTGIEYDVSGNITSISISNDFDPSGDPTGLTLTFSSASLGSDHTVNTQYGTLVLSADGSYTYTPITDNPLLSEGESVVEEFVYTMQDSAGVESTSTLYITVYGTGSNDPYLGHDNGTAVESGIDVGGSPIGSDATGNVLDNDEDIFNGTTPGTNEVTQVAVPGSSASPISSGGSAVISGEYGNLTLASDGTYTYAVTDSLDVVDALAPGESLTEVFTYQVTNGFSKTSWATLTITISGSNDAPVAVADTNTTRENAVVPITGSVVSNDSDVDNGDSLSVTGIGTTSADTAVTGGTTAVDGTDVIGTYGTLTIGADGSYSYVVTAEIAAGLDVNDVFTYEVRDTNGGITTETLTITVSGGNEPPVNAYPAVVTTTGTDLINFTGGNEISVADQDGNLSWVVLKVDNGVLNVTAGTASVDGEGTNELRISGSQTEINAALATLAYQADTAFAGTDYLTIMSQDSDFANDSDSVEIVVEETLTVTGHGPVNEGSQYAMFEVTGYNGQTVELAVQNGTATLTSPTIEYSTDGSSWTAYGVGSEPVMPANGTLYVRVDISSEHDGVFEGSESFSLVATDANVTGLTNNASTAIVDDGSGIKYGPGMPGGTPATDTSGLDDDRSLAVTGYGPVNEGSQYAMFEVAGYNGQTVELTVQNGTATLTSPTIEYSTDGSSWTPYAVGSEPVMPANGTLYVRVDISSEHDSVYEGSETFSLVATDAVASLTDNASTAIVDDGSGTKYGPDMPGGTPATDTTGLDDDRPVISINNTSVIEGGVAQFKVELSNPSTEDITFTPSLAGVSATLGSDTHAANTLEVSTDGGTTWTTVVSDVTIAAGETSLLLRLGTSDDTEIEVAETFTLSTGTVSGTVANAEGVTGTATIGDNDAANTPPELADTNLTLTVAEDAAAPTGAVGSLLGDFTGGISDADGGALKGIAVTGIDSSKGTWYYSLDDGATWSEVGAVSETSALLLADDGSTRLYFQPTPNFNGDVASGLTFKAWDRTEGTAGTKVDTTPADATSSYTSTGGIVIPSTGSGSITELSTLDISGLTGTLADINVTLNGLSHTWPQDMDILLVGPEGQQVILMSDAGGEGTNAISDLTLTFDDEASSDLPPAGSALSSGAYKPANLIDNEDSSDLDSFDGISGSFASQLAAFDGTDPNGTWTLYIADDVATDEGGSLTNWTLTLTMSGQGSPFSTATDTIRVSVTAVNDAPLASGSSSLPSISEDSDNPPGDTVANLFTPNFDDQTDEVSGGSSANTLAGIAIIDYTEDTGKGQWQYSTDAGGSWTTLGSISGDASALTLDATAMMRFVPAADYHGDAPDVTVRLIDSSTSVINAAVVDVSNNGGITAVSADTVLLSTSVTAVNDLPTGTDDSVTTPEDIPVVLAADDFGTFADVDGDTLVKVQISTLETSGSLEYFDGTDWNPVTLNQEITKADIDAGKLRFVPGTDENGSPYTTVGFKVSDGTAYSADAYTLTVNVTPENDDFTDDDEILNVNEDSGETTGTLLSGTSSVDGPVTVKSFTIAGESGPFTLGNAYSVAGKGAITVNADGSYSFTPAANWNGAFPVISYVVTDGSGTDDTSTLTITVDPVNDDFTDDNEILNVNEDSGETTGTLLSGTSSVDGPVTVKSFTIAGESGPFTLGSAYSVDGKGTVTVNTDGSYRFTPVANWNGAFPVISYVVTDGSGTDDTSTLTITVDPVNDDFTDGNEILNVNEDSGETTGTLLSGTSSVDGPVTVKSFALVGESGPFTLGNAFTVAGKGTITVNADGSYRFTPAANWNGAFPVISYVVTDGSGTDDTSTLTINVDPVNDDFTDGNEILNVNEDSGETTGNLLSGTSSVDGPVTVKSFALVGESGPFTLGNAFTVAGKGTITVNADGSYRFTPAANWNGDFPVISYVVTDGSGTDDTSTLTITVDPVNDDFTDDNEILNVNEDSGETTGSLLSGTSSVDGPVTLKSFALVGESGPFTLGNAYSVTGKGAITVNADGSYSFTPVANWNGAFPVISYVVTDGSGTDDTSTLTITVSPVADVPEFVDESGNPLGEDVSVTTREDTPVNGKLDANDPDGDDLTFEKASDPANGTVTVDEDGNWTYTPDPDYNGNDSFTVVVRDPAGNTDTITVSITVTPENDAPVLVDGNGDPLGDDQSVITPEDTPVSGQLEAEDVDGDELTFSKTTDPANGTVTINPDGGWEYTPNPGYSGNDSFTVMVSDGKGGTDTITVNVEVTPKPVVVPPAPVAPAPSADIPPPPPPPAEVAEAPQEAPAVELGQPVQTGQILVQRDIPEQTFASSNGITLISFSIPSDTFGHTEPGAEITLSAVLSDGRPIPDWLVFDPEKGEFRGVAPKGFDGTLIIRVIARDQNGDQVETMVTIQVRSEQAETAEVIHEGKGGLMQQLQTHNQFAWKAERDRLIELARAAAEERSGNA</sequence>
<dbReference type="InterPro" id="IPR040853">
    <property type="entry name" value="RapA2_cadherin-like"/>
</dbReference>
<dbReference type="Pfam" id="PF17963">
    <property type="entry name" value="Big_9"/>
    <property type="match status" value="3"/>
</dbReference>
<dbReference type="Pfam" id="PF17892">
    <property type="entry name" value="Cadherin_5"/>
    <property type="match status" value="5"/>
</dbReference>
<dbReference type="InterPro" id="IPR006644">
    <property type="entry name" value="Cadg"/>
</dbReference>
<feature type="domain" description="P/Homo B" evidence="5">
    <location>
        <begin position="1763"/>
        <end position="1945"/>
    </location>
</feature>
<dbReference type="RefSeq" id="WP_343801359.1">
    <property type="nucleotide sequence ID" value="NZ_BAAAET010000001.1"/>
</dbReference>
<dbReference type="Gene3D" id="2.60.40.3440">
    <property type="match status" value="2"/>
</dbReference>
<organism evidence="6 7">
    <name type="scientific">Marinobacterium maritimum</name>
    <dbReference type="NCBI Taxonomy" id="500162"/>
    <lineage>
        <taxon>Bacteria</taxon>
        <taxon>Pseudomonadati</taxon>
        <taxon>Pseudomonadota</taxon>
        <taxon>Gammaproteobacteria</taxon>
        <taxon>Oceanospirillales</taxon>
        <taxon>Oceanospirillaceae</taxon>
        <taxon>Marinobacterium</taxon>
    </lineage>
</organism>
<dbReference type="EMBL" id="BAAAET010000001">
    <property type="protein sequence ID" value="GAA0682052.1"/>
    <property type="molecule type" value="Genomic_DNA"/>
</dbReference>
<dbReference type="Gene3D" id="2.60.40.1200">
    <property type="match status" value="5"/>
</dbReference>
<dbReference type="Gene3D" id="2.60.120.260">
    <property type="entry name" value="Galactose-binding domain-like"/>
    <property type="match status" value="1"/>
</dbReference>
<dbReference type="SUPFAM" id="SSF141072">
    <property type="entry name" value="CalX-like"/>
    <property type="match status" value="1"/>
</dbReference>
<evidence type="ECO:0000256" key="3">
    <source>
        <dbReference type="SAM" id="MobiDB-lite"/>
    </source>
</evidence>
<feature type="compositionally biased region" description="Polar residues" evidence="3">
    <location>
        <begin position="2923"/>
        <end position="2936"/>
    </location>
</feature>
<dbReference type="SUPFAM" id="SSF49785">
    <property type="entry name" value="Galactose-binding domain-like"/>
    <property type="match status" value="1"/>
</dbReference>
<dbReference type="Gene3D" id="2.60.40.10">
    <property type="entry name" value="Immunoglobulins"/>
    <property type="match status" value="2"/>
</dbReference>
<evidence type="ECO:0008006" key="8">
    <source>
        <dbReference type="Google" id="ProtNLM"/>
    </source>
</evidence>
<proteinExistence type="predicted"/>
<feature type="compositionally biased region" description="Polar residues" evidence="3">
    <location>
        <begin position="540"/>
        <end position="550"/>
    </location>
</feature>
<dbReference type="NCBIfam" id="TIGR01965">
    <property type="entry name" value="VCBS_repeat"/>
    <property type="match status" value="6"/>
</dbReference>
<accession>A0ABN1I1T9</accession>
<dbReference type="InterPro" id="IPR041690">
    <property type="entry name" value="Cadherin_5"/>
</dbReference>
<dbReference type="Proteomes" id="UP001499915">
    <property type="component" value="Unassembled WGS sequence"/>
</dbReference>
<feature type="compositionally biased region" description="Low complexity" evidence="3">
    <location>
        <begin position="1967"/>
        <end position="1976"/>
    </location>
</feature>
<feature type="domain" description="Cadherin" evidence="4">
    <location>
        <begin position="2793"/>
        <end position="2885"/>
    </location>
</feature>
<feature type="region of interest" description="Disordered" evidence="3">
    <location>
        <begin position="2922"/>
        <end position="2943"/>
    </location>
</feature>
<dbReference type="NCBIfam" id="NF012211">
    <property type="entry name" value="tand_rpt_95"/>
    <property type="match status" value="7"/>
</dbReference>
<feature type="region of interest" description="Disordered" evidence="3">
    <location>
        <begin position="1485"/>
        <end position="1508"/>
    </location>
</feature>
<keyword evidence="7" id="KW-1185">Reference proteome</keyword>
<dbReference type="InterPro" id="IPR002884">
    <property type="entry name" value="P_dom"/>
</dbReference>
<comment type="caution">
    <text evidence="6">The sequence shown here is derived from an EMBL/GenBank/DDBJ whole genome shotgun (WGS) entry which is preliminary data.</text>
</comment>